<protein>
    <recommendedName>
        <fullName evidence="1">Ubiquinone biosynthesis accessory factor UbiJ</fullName>
    </recommendedName>
</protein>
<evidence type="ECO:0000259" key="2">
    <source>
        <dbReference type="Pfam" id="PF02036"/>
    </source>
</evidence>
<dbReference type="SUPFAM" id="SSF55718">
    <property type="entry name" value="SCP-like"/>
    <property type="match status" value="1"/>
</dbReference>
<dbReference type="HAMAP" id="MF_02215">
    <property type="entry name" value="UbiJ"/>
    <property type="match status" value="1"/>
</dbReference>
<sequence>MRTALLAQLLCSAIESIANQALSLSDKPVNFAEKYQSSAMALNLAELGFTLEFRYIASKLLVTSPEQTIPEQTSAECTITTSLSTLNKIRSEHQLTELIKADKLDIVGDMKVAQQFIGLAESIEIDWATAIEAHIGDVATHKLLSLAANAQRKLAFAKAQVSADMTEYVLHEQQWVVSASELRHFTQGVTSSQQSVEQLSQRVAALTEKMTQLDH</sequence>
<gene>
    <name evidence="1" type="primary">ubiJ</name>
    <name evidence="3" type="ORF">DXX93_20215</name>
</gene>
<dbReference type="RefSeq" id="WP_116009689.1">
    <property type="nucleotide sequence ID" value="NZ_QUOU01000001.1"/>
</dbReference>
<keyword evidence="1" id="KW-0963">Cytoplasm</keyword>
<evidence type="ECO:0000256" key="1">
    <source>
        <dbReference type="HAMAP-Rule" id="MF_02215"/>
    </source>
</evidence>
<organism evidence="3 4">
    <name type="scientific">Thalassotalea euphylliae</name>
    <dbReference type="NCBI Taxonomy" id="1655234"/>
    <lineage>
        <taxon>Bacteria</taxon>
        <taxon>Pseudomonadati</taxon>
        <taxon>Pseudomonadota</taxon>
        <taxon>Gammaproteobacteria</taxon>
        <taxon>Alteromonadales</taxon>
        <taxon>Colwelliaceae</taxon>
        <taxon>Thalassotalea</taxon>
    </lineage>
</organism>
<accession>A0A3E0TW60</accession>
<dbReference type="EMBL" id="QUOU01000001">
    <property type="protein sequence ID" value="REL28660.1"/>
    <property type="molecule type" value="Genomic_DNA"/>
</dbReference>
<dbReference type="GO" id="GO:0006744">
    <property type="term" value="P:ubiquinone biosynthetic process"/>
    <property type="evidence" value="ECO:0007669"/>
    <property type="project" value="UniProtKB-UniRule"/>
</dbReference>
<dbReference type="Pfam" id="PF02036">
    <property type="entry name" value="SCP2"/>
    <property type="match status" value="1"/>
</dbReference>
<dbReference type="GO" id="GO:0005737">
    <property type="term" value="C:cytoplasm"/>
    <property type="evidence" value="ECO:0007669"/>
    <property type="project" value="UniProtKB-SubCell"/>
</dbReference>
<comment type="pathway">
    <text evidence="1">Cofactor biosynthesis; ubiquinone biosynthesis.</text>
</comment>
<dbReference type="PANTHER" id="PTHR38693:SF1">
    <property type="entry name" value="UBIQUINONE BIOSYNTHESIS ACCESSORY FACTOR UBIJ"/>
    <property type="match status" value="1"/>
</dbReference>
<evidence type="ECO:0000313" key="4">
    <source>
        <dbReference type="Proteomes" id="UP000256478"/>
    </source>
</evidence>
<dbReference type="OrthoDB" id="5801225at2"/>
<comment type="function">
    <text evidence="1">Required for ubiquinone (coenzyme Q) biosynthesis. Binds hydrophobic ubiquinone biosynthetic intermediates via its SCP2 domain and is essential for the stability of the Ubi complex. May constitute a docking platform where Ubi enzymes assemble and access their SCP2-bound polyprenyl substrates.</text>
</comment>
<comment type="subcellular location">
    <subcellularLocation>
        <location evidence="1">Cytoplasm</location>
    </subcellularLocation>
</comment>
<dbReference type="AlphaFoldDB" id="A0A3E0TW60"/>
<dbReference type="Proteomes" id="UP000256478">
    <property type="component" value="Unassembled WGS sequence"/>
</dbReference>
<name>A0A3E0TW60_9GAMM</name>
<dbReference type="InterPro" id="IPR003033">
    <property type="entry name" value="SCP2_sterol-bd_dom"/>
</dbReference>
<keyword evidence="1" id="KW-0831">Ubiquinone biosynthesis</keyword>
<feature type="domain" description="SCP2" evidence="2">
    <location>
        <begin position="36"/>
        <end position="120"/>
    </location>
</feature>
<dbReference type="InterPro" id="IPR038989">
    <property type="entry name" value="UbiJ"/>
</dbReference>
<proteinExistence type="inferred from homology"/>
<comment type="caution">
    <text evidence="3">The sequence shown here is derived from an EMBL/GenBank/DDBJ whole genome shotgun (WGS) entry which is preliminary data.</text>
</comment>
<comment type="similarity">
    <text evidence="1">Belongs to the UbiJ family.</text>
</comment>
<dbReference type="PANTHER" id="PTHR38693">
    <property type="entry name" value="UBIQUINONE BIOSYNTHESIS PROTEIN UBIJ"/>
    <property type="match status" value="1"/>
</dbReference>
<evidence type="ECO:0000313" key="3">
    <source>
        <dbReference type="EMBL" id="REL28660.1"/>
    </source>
</evidence>
<dbReference type="UniPathway" id="UPA00232"/>
<reference evidence="3 4" key="1">
    <citation type="submission" date="2018-08" db="EMBL/GenBank/DDBJ databases">
        <title>Thalassotalea euphylliae genome.</title>
        <authorList>
            <person name="Summers S."/>
            <person name="Rice S.A."/>
            <person name="Freckelton M.L."/>
            <person name="Nedved B.T."/>
            <person name="Hadfield M.G."/>
        </authorList>
    </citation>
    <scope>NUCLEOTIDE SEQUENCE [LARGE SCALE GENOMIC DNA]</scope>
    <source>
        <strain evidence="3 4">H1</strain>
    </source>
</reference>
<dbReference type="InterPro" id="IPR036527">
    <property type="entry name" value="SCP2_sterol-bd_dom_sf"/>
</dbReference>